<evidence type="ECO:0000313" key="1">
    <source>
        <dbReference type="EMBL" id="KAK8593351.1"/>
    </source>
</evidence>
<organism evidence="1 2">
    <name type="scientific">Hibiscus sabdariffa</name>
    <name type="common">roselle</name>
    <dbReference type="NCBI Taxonomy" id="183260"/>
    <lineage>
        <taxon>Eukaryota</taxon>
        <taxon>Viridiplantae</taxon>
        <taxon>Streptophyta</taxon>
        <taxon>Embryophyta</taxon>
        <taxon>Tracheophyta</taxon>
        <taxon>Spermatophyta</taxon>
        <taxon>Magnoliopsida</taxon>
        <taxon>eudicotyledons</taxon>
        <taxon>Gunneridae</taxon>
        <taxon>Pentapetalae</taxon>
        <taxon>rosids</taxon>
        <taxon>malvids</taxon>
        <taxon>Malvales</taxon>
        <taxon>Malvaceae</taxon>
        <taxon>Malvoideae</taxon>
        <taxon>Hibiscus</taxon>
    </lineage>
</organism>
<evidence type="ECO:0000313" key="2">
    <source>
        <dbReference type="Proteomes" id="UP001472677"/>
    </source>
</evidence>
<comment type="caution">
    <text evidence="1">The sequence shown here is derived from an EMBL/GenBank/DDBJ whole genome shotgun (WGS) entry which is preliminary data.</text>
</comment>
<dbReference type="EMBL" id="JBBPBM010000003">
    <property type="protein sequence ID" value="KAK8593351.1"/>
    <property type="molecule type" value="Genomic_DNA"/>
</dbReference>
<sequence>MPTNLRKFFLSINRNQEVIFRKIERMKHKSIQLYLYINGRDKAIREVISRIVPGDMPTFPLFPNSLLIGGCSLPPTPMSSDATEPFAPIVEESAKFVLE</sequence>
<reference evidence="1 2" key="1">
    <citation type="journal article" date="2024" name="G3 (Bethesda)">
        <title>Genome assembly of Hibiscus sabdariffa L. provides insights into metabolisms of medicinal natural products.</title>
        <authorList>
            <person name="Kim T."/>
        </authorList>
    </citation>
    <scope>NUCLEOTIDE SEQUENCE [LARGE SCALE GENOMIC DNA]</scope>
    <source>
        <strain evidence="1">TK-2024</strain>
        <tissue evidence="1">Old leaves</tissue>
    </source>
</reference>
<keyword evidence="2" id="KW-1185">Reference proteome</keyword>
<proteinExistence type="predicted"/>
<protein>
    <submittedName>
        <fullName evidence="1">Uncharacterized protein</fullName>
    </submittedName>
</protein>
<name>A0ABR2G2T6_9ROSI</name>
<dbReference type="Proteomes" id="UP001472677">
    <property type="component" value="Unassembled WGS sequence"/>
</dbReference>
<accession>A0ABR2G2T6</accession>
<gene>
    <name evidence="1" type="ORF">V6N12_045433</name>
</gene>